<keyword evidence="1" id="KW-0472">Membrane</keyword>
<dbReference type="Proteomes" id="UP000789375">
    <property type="component" value="Unassembled WGS sequence"/>
</dbReference>
<name>A0A9N9EV64_FUNMO</name>
<dbReference type="Gene3D" id="2.120.10.30">
    <property type="entry name" value="TolB, C-terminal domain"/>
    <property type="match status" value="1"/>
</dbReference>
<feature type="transmembrane region" description="Helical" evidence="1">
    <location>
        <begin position="38"/>
        <end position="59"/>
    </location>
</feature>
<comment type="caution">
    <text evidence="2">The sequence shown here is derived from an EMBL/GenBank/DDBJ whole genome shotgun (WGS) entry which is preliminary data.</text>
</comment>
<protein>
    <submittedName>
        <fullName evidence="2">6029_t:CDS:1</fullName>
    </submittedName>
</protein>
<keyword evidence="3" id="KW-1185">Reference proteome</keyword>
<evidence type="ECO:0000313" key="2">
    <source>
        <dbReference type="EMBL" id="CAG8696762.1"/>
    </source>
</evidence>
<keyword evidence="1" id="KW-0812">Transmembrane</keyword>
<organism evidence="2 3">
    <name type="scientific">Funneliformis mosseae</name>
    <name type="common">Endomycorrhizal fungus</name>
    <name type="synonym">Glomus mosseae</name>
    <dbReference type="NCBI Taxonomy" id="27381"/>
    <lineage>
        <taxon>Eukaryota</taxon>
        <taxon>Fungi</taxon>
        <taxon>Fungi incertae sedis</taxon>
        <taxon>Mucoromycota</taxon>
        <taxon>Glomeromycotina</taxon>
        <taxon>Glomeromycetes</taxon>
        <taxon>Glomerales</taxon>
        <taxon>Glomeraceae</taxon>
        <taxon>Funneliformis</taxon>
    </lineage>
</organism>
<sequence length="97" mass="11182">GTHMIDIDGMRTNIDGNLYVTRHDGSHVTVLCPLGKQLILLLFKILPFWILVVKMVKLYSWYERLRRNHSNDIAGRAFTALKSLNENLINILINFMG</sequence>
<dbReference type="InterPro" id="IPR011042">
    <property type="entry name" value="6-blade_b-propeller_TolB-like"/>
</dbReference>
<evidence type="ECO:0000313" key="3">
    <source>
        <dbReference type="Proteomes" id="UP000789375"/>
    </source>
</evidence>
<keyword evidence="1" id="KW-1133">Transmembrane helix</keyword>
<gene>
    <name evidence="2" type="ORF">FMOSSE_LOCUS13624</name>
</gene>
<dbReference type="AlphaFoldDB" id="A0A9N9EV64"/>
<feature type="non-terminal residue" evidence="2">
    <location>
        <position position="1"/>
    </location>
</feature>
<dbReference type="EMBL" id="CAJVPP010008412">
    <property type="protein sequence ID" value="CAG8696762.1"/>
    <property type="molecule type" value="Genomic_DNA"/>
</dbReference>
<accession>A0A9N9EV64</accession>
<evidence type="ECO:0000256" key="1">
    <source>
        <dbReference type="SAM" id="Phobius"/>
    </source>
</evidence>
<proteinExistence type="predicted"/>
<reference evidence="2" key="1">
    <citation type="submission" date="2021-06" db="EMBL/GenBank/DDBJ databases">
        <authorList>
            <person name="Kallberg Y."/>
            <person name="Tangrot J."/>
            <person name="Rosling A."/>
        </authorList>
    </citation>
    <scope>NUCLEOTIDE SEQUENCE</scope>
    <source>
        <strain evidence="2">87-6 pot B 2015</strain>
    </source>
</reference>